<feature type="domain" description="TauD/TfdA-like" evidence="4">
    <location>
        <begin position="175"/>
        <end position="429"/>
    </location>
</feature>
<dbReference type="InterPro" id="IPR050411">
    <property type="entry name" value="AlphaKG_dependent_hydroxylases"/>
</dbReference>
<dbReference type="PANTHER" id="PTHR10696:SF56">
    <property type="entry name" value="TAUD_TFDA-LIKE DOMAIN-CONTAINING PROTEIN"/>
    <property type="match status" value="1"/>
</dbReference>
<dbReference type="PANTHER" id="PTHR10696">
    <property type="entry name" value="GAMMA-BUTYROBETAINE HYDROXYLASE-RELATED"/>
    <property type="match status" value="1"/>
</dbReference>
<evidence type="ECO:0000313" key="6">
    <source>
        <dbReference type="Proteomes" id="UP000054558"/>
    </source>
</evidence>
<gene>
    <name evidence="5" type="ORF">KFL_003410090</name>
</gene>
<proteinExistence type="predicted"/>
<dbReference type="GO" id="GO:0016491">
    <property type="term" value="F:oxidoreductase activity"/>
    <property type="evidence" value="ECO:0007669"/>
    <property type="project" value="UniProtKB-KW"/>
</dbReference>
<accession>A0A1Y1IBB3</accession>
<dbReference type="InterPro" id="IPR042098">
    <property type="entry name" value="TauD-like_sf"/>
</dbReference>
<dbReference type="EMBL" id="DF237290">
    <property type="protein sequence ID" value="GAQ87252.1"/>
    <property type="molecule type" value="Genomic_DNA"/>
</dbReference>
<protein>
    <recommendedName>
        <fullName evidence="4">TauD/TfdA-like domain-containing protein</fullName>
    </recommendedName>
</protein>
<evidence type="ECO:0000256" key="1">
    <source>
        <dbReference type="ARBA" id="ARBA00023002"/>
    </source>
</evidence>
<evidence type="ECO:0000256" key="2">
    <source>
        <dbReference type="ARBA" id="ARBA00023194"/>
    </source>
</evidence>
<keyword evidence="2" id="KW-0045">Antibiotic biosynthesis</keyword>
<dbReference type="InterPro" id="IPR003819">
    <property type="entry name" value="TauD/TfdA-like"/>
</dbReference>
<organism evidence="5 6">
    <name type="scientific">Klebsormidium nitens</name>
    <name type="common">Green alga</name>
    <name type="synonym">Ulothrix nitens</name>
    <dbReference type="NCBI Taxonomy" id="105231"/>
    <lineage>
        <taxon>Eukaryota</taxon>
        <taxon>Viridiplantae</taxon>
        <taxon>Streptophyta</taxon>
        <taxon>Klebsormidiophyceae</taxon>
        <taxon>Klebsormidiales</taxon>
        <taxon>Klebsormidiaceae</taxon>
        <taxon>Klebsormidium</taxon>
    </lineage>
</organism>
<name>A0A1Y1IBB3_KLENI</name>
<keyword evidence="6" id="KW-1185">Reference proteome</keyword>
<sequence length="471" mass="52446">MQVLSQASAQPHGWHPALAKPVPEKSSQLFQNCTAKLGLPESRTFKPLPLQPTNFPFSSREATKMPGVVRASQGVISSEVDRLQDQVKKQILTATQLAELPAKPTAAVGASELERAFEIHDEQYLKPVEGPSVWYGRDFSDKESEWVHVLTSDEVAEIEAAIAGVRASGKQTKDVTQADFPLPNLGPRLLSIRDELVTGRGFYLLKGLPVKRWSREETILAYFGLGTYWGRAVSQNGKGHLIGHVKDLGTDPTNIVNRVYTHHGPQPWHCDSADLVGLLCLQVAKEGGLSSWASSHTVYNELLRSRPDLVRIFSQPWFIDRKNEVPAGKKPYYVMPVFNYYQGRLTIHYENSFFQAAQRHPGVPPLSAERLEAIAEFDRVAGSSPVRLDYWLEVGDLQLLNNHQTVHMRTGYTDWGPGPDEKRHLLRLWLSPPNDRPIHPLYGERYGSTEVGARGGICVPGAATKISLEAE</sequence>
<evidence type="ECO:0000313" key="5">
    <source>
        <dbReference type="EMBL" id="GAQ87252.1"/>
    </source>
</evidence>
<dbReference type="OrthoDB" id="272271at2759"/>
<dbReference type="Pfam" id="PF02668">
    <property type="entry name" value="TauD"/>
    <property type="match status" value="1"/>
</dbReference>
<reference evidence="5 6" key="1">
    <citation type="journal article" date="2014" name="Nat. Commun.">
        <title>Klebsormidium flaccidum genome reveals primary factors for plant terrestrial adaptation.</title>
        <authorList>
            <person name="Hori K."/>
            <person name="Maruyama F."/>
            <person name="Fujisawa T."/>
            <person name="Togashi T."/>
            <person name="Yamamoto N."/>
            <person name="Seo M."/>
            <person name="Sato S."/>
            <person name="Yamada T."/>
            <person name="Mori H."/>
            <person name="Tajima N."/>
            <person name="Moriyama T."/>
            <person name="Ikeuchi M."/>
            <person name="Watanabe M."/>
            <person name="Wada H."/>
            <person name="Kobayashi K."/>
            <person name="Saito M."/>
            <person name="Masuda T."/>
            <person name="Sasaki-Sekimoto Y."/>
            <person name="Mashiguchi K."/>
            <person name="Awai K."/>
            <person name="Shimojima M."/>
            <person name="Masuda S."/>
            <person name="Iwai M."/>
            <person name="Nobusawa T."/>
            <person name="Narise T."/>
            <person name="Kondo S."/>
            <person name="Saito H."/>
            <person name="Sato R."/>
            <person name="Murakawa M."/>
            <person name="Ihara Y."/>
            <person name="Oshima-Yamada Y."/>
            <person name="Ohtaka K."/>
            <person name="Satoh M."/>
            <person name="Sonobe K."/>
            <person name="Ishii M."/>
            <person name="Ohtani R."/>
            <person name="Kanamori-Sato M."/>
            <person name="Honoki R."/>
            <person name="Miyazaki D."/>
            <person name="Mochizuki H."/>
            <person name="Umetsu J."/>
            <person name="Higashi K."/>
            <person name="Shibata D."/>
            <person name="Kamiya Y."/>
            <person name="Sato N."/>
            <person name="Nakamura Y."/>
            <person name="Tabata S."/>
            <person name="Ida S."/>
            <person name="Kurokawa K."/>
            <person name="Ohta H."/>
        </authorList>
    </citation>
    <scope>NUCLEOTIDE SEQUENCE [LARGE SCALE GENOMIC DNA]</scope>
    <source>
        <strain evidence="5 6">NIES-2285</strain>
    </source>
</reference>
<dbReference type="GO" id="GO:0017000">
    <property type="term" value="P:antibiotic biosynthetic process"/>
    <property type="evidence" value="ECO:0007669"/>
    <property type="project" value="UniProtKB-KW"/>
</dbReference>
<keyword evidence="1" id="KW-0560">Oxidoreductase</keyword>
<dbReference type="Gene3D" id="3.60.130.10">
    <property type="entry name" value="Clavaminate synthase-like"/>
    <property type="match status" value="1"/>
</dbReference>
<dbReference type="OMA" id="GWKLPFW"/>
<evidence type="ECO:0000256" key="3">
    <source>
        <dbReference type="SAM" id="MobiDB-lite"/>
    </source>
</evidence>
<feature type="region of interest" description="Disordered" evidence="3">
    <location>
        <begin position="1"/>
        <end position="20"/>
    </location>
</feature>
<dbReference type="STRING" id="105231.A0A1Y1IBB3"/>
<dbReference type="Proteomes" id="UP000054558">
    <property type="component" value="Unassembled WGS sequence"/>
</dbReference>
<evidence type="ECO:0000259" key="4">
    <source>
        <dbReference type="Pfam" id="PF02668"/>
    </source>
</evidence>
<dbReference type="AlphaFoldDB" id="A0A1Y1IBB3"/>
<dbReference type="SUPFAM" id="SSF51197">
    <property type="entry name" value="Clavaminate synthase-like"/>
    <property type="match status" value="1"/>
</dbReference>